<accession>A0A212U0G1</accession>
<reference evidence="2 3" key="1">
    <citation type="submission" date="2017-06" db="EMBL/GenBank/DDBJ databases">
        <authorList>
            <person name="Kim H.J."/>
            <person name="Triplett B.A."/>
        </authorList>
    </citation>
    <scope>NUCLEOTIDE SEQUENCE [LARGE SCALE GENOMIC DNA]</scope>
    <source>
        <strain evidence="2 3">DSM 22179</strain>
    </source>
</reference>
<keyword evidence="3" id="KW-1185">Reference proteome</keyword>
<feature type="region of interest" description="Disordered" evidence="1">
    <location>
        <begin position="1"/>
        <end position="59"/>
    </location>
</feature>
<protein>
    <submittedName>
        <fullName evidence="2">Uncharacterized protein</fullName>
    </submittedName>
</protein>
<dbReference type="AlphaFoldDB" id="A0A212U0G1"/>
<dbReference type="Proteomes" id="UP000198122">
    <property type="component" value="Unassembled WGS sequence"/>
</dbReference>
<evidence type="ECO:0000313" key="2">
    <source>
        <dbReference type="EMBL" id="SNC71640.1"/>
    </source>
</evidence>
<name>A0A212U0G1_9MICO</name>
<organism evidence="2 3">
    <name type="scientific">Kytococcus aerolatus</name>
    <dbReference type="NCBI Taxonomy" id="592308"/>
    <lineage>
        <taxon>Bacteria</taxon>
        <taxon>Bacillati</taxon>
        <taxon>Actinomycetota</taxon>
        <taxon>Actinomycetes</taxon>
        <taxon>Micrococcales</taxon>
        <taxon>Kytococcaceae</taxon>
        <taxon>Kytococcus</taxon>
    </lineage>
</organism>
<gene>
    <name evidence="2" type="ORF">SAMN05445756_1566</name>
</gene>
<sequence>MATNDSGGMKDKVGEILEGLSPTAPPARRARTVRTRATVPGGGLPPGSRAQAGRVPSAS</sequence>
<dbReference type="EMBL" id="FYEZ01000002">
    <property type="protein sequence ID" value="SNC71640.1"/>
    <property type="molecule type" value="Genomic_DNA"/>
</dbReference>
<evidence type="ECO:0000313" key="3">
    <source>
        <dbReference type="Proteomes" id="UP000198122"/>
    </source>
</evidence>
<evidence type="ECO:0000256" key="1">
    <source>
        <dbReference type="SAM" id="MobiDB-lite"/>
    </source>
</evidence>
<proteinExistence type="predicted"/>